<dbReference type="SMART" id="SM00347">
    <property type="entry name" value="HTH_MARR"/>
    <property type="match status" value="1"/>
</dbReference>
<dbReference type="InterPro" id="IPR000835">
    <property type="entry name" value="HTH_MarR-typ"/>
</dbReference>
<dbReference type="GO" id="GO:0003700">
    <property type="term" value="F:DNA-binding transcription factor activity"/>
    <property type="evidence" value="ECO:0007669"/>
    <property type="project" value="InterPro"/>
</dbReference>
<dbReference type="PANTHER" id="PTHR33164:SF105">
    <property type="entry name" value="TRANSCRIPTIONAL REPRESSOR PROTEIN-RELATED"/>
    <property type="match status" value="1"/>
</dbReference>
<dbReference type="Pfam" id="PF12802">
    <property type="entry name" value="MarR_2"/>
    <property type="match status" value="1"/>
</dbReference>
<dbReference type="SUPFAM" id="SSF46785">
    <property type="entry name" value="Winged helix' DNA-binding domain"/>
    <property type="match status" value="1"/>
</dbReference>
<feature type="domain" description="HTH marR-type" evidence="1">
    <location>
        <begin position="11"/>
        <end position="142"/>
    </location>
</feature>
<dbReference type="PANTHER" id="PTHR33164">
    <property type="entry name" value="TRANSCRIPTIONAL REGULATOR, MARR FAMILY"/>
    <property type="match status" value="1"/>
</dbReference>
<dbReference type="InterPro" id="IPR039422">
    <property type="entry name" value="MarR/SlyA-like"/>
</dbReference>
<organism evidence="2">
    <name type="scientific">bioreactor metagenome</name>
    <dbReference type="NCBI Taxonomy" id="1076179"/>
    <lineage>
        <taxon>unclassified sequences</taxon>
        <taxon>metagenomes</taxon>
        <taxon>ecological metagenomes</taxon>
    </lineage>
</organism>
<dbReference type="InterPro" id="IPR036388">
    <property type="entry name" value="WH-like_DNA-bd_sf"/>
</dbReference>
<gene>
    <name evidence="2" type="ORF">SDC9_138820</name>
</gene>
<dbReference type="Gene3D" id="1.10.10.10">
    <property type="entry name" value="Winged helix-like DNA-binding domain superfamily/Winged helix DNA-binding domain"/>
    <property type="match status" value="1"/>
</dbReference>
<dbReference type="GO" id="GO:0006950">
    <property type="term" value="P:response to stress"/>
    <property type="evidence" value="ECO:0007669"/>
    <property type="project" value="TreeGrafter"/>
</dbReference>
<accession>A0A645DRD7</accession>
<dbReference type="InterPro" id="IPR036390">
    <property type="entry name" value="WH_DNA-bd_sf"/>
</dbReference>
<dbReference type="PRINTS" id="PR00598">
    <property type="entry name" value="HTHMARR"/>
</dbReference>
<proteinExistence type="predicted"/>
<dbReference type="EMBL" id="VSSQ01038717">
    <property type="protein sequence ID" value="MPM91688.1"/>
    <property type="molecule type" value="Genomic_DNA"/>
</dbReference>
<dbReference type="PROSITE" id="PS50995">
    <property type="entry name" value="HTH_MARR_2"/>
    <property type="match status" value="1"/>
</dbReference>
<name>A0A645DRD7_9ZZZZ</name>
<sequence>MNTDKKLQAPSVCHCYHLRRASRAVTQFYDDMLAPSGLKVTQYSLLNHIRRLGPLTMNELSQAMRLERTTLLRNLKPLEKLGYVTVLPGKNSQARQLSLTEKGLEVLAVAAPHWEEAQQKLAKLFKPEELQGLLSSLSKLESLSMK</sequence>
<evidence type="ECO:0000259" key="1">
    <source>
        <dbReference type="PROSITE" id="PS50995"/>
    </source>
</evidence>
<reference evidence="2" key="1">
    <citation type="submission" date="2019-08" db="EMBL/GenBank/DDBJ databases">
        <authorList>
            <person name="Kucharzyk K."/>
            <person name="Murdoch R.W."/>
            <person name="Higgins S."/>
            <person name="Loffler F."/>
        </authorList>
    </citation>
    <scope>NUCLEOTIDE SEQUENCE</scope>
</reference>
<protein>
    <recommendedName>
        <fullName evidence="1">HTH marR-type domain-containing protein</fullName>
    </recommendedName>
</protein>
<dbReference type="AlphaFoldDB" id="A0A645DRD7"/>
<evidence type="ECO:0000313" key="2">
    <source>
        <dbReference type="EMBL" id="MPM91688.1"/>
    </source>
</evidence>
<comment type="caution">
    <text evidence="2">The sequence shown here is derived from an EMBL/GenBank/DDBJ whole genome shotgun (WGS) entry which is preliminary data.</text>
</comment>